<keyword evidence="4 7" id="KW-0812">Transmembrane</keyword>
<dbReference type="AlphaFoldDB" id="A0A3N1Y6Y7"/>
<evidence type="ECO:0000256" key="2">
    <source>
        <dbReference type="ARBA" id="ARBA00022475"/>
    </source>
</evidence>
<dbReference type="SUPFAM" id="SSF144091">
    <property type="entry name" value="Rhomboid-like"/>
    <property type="match status" value="1"/>
</dbReference>
<evidence type="ECO:0000256" key="5">
    <source>
        <dbReference type="ARBA" id="ARBA00022989"/>
    </source>
</evidence>
<evidence type="ECO:0000313" key="10">
    <source>
        <dbReference type="Proteomes" id="UP000276634"/>
    </source>
</evidence>
<dbReference type="Pfam" id="PF01694">
    <property type="entry name" value="Rhomboid"/>
    <property type="match status" value="1"/>
</dbReference>
<keyword evidence="9" id="KW-0378">Hydrolase</keyword>
<feature type="transmembrane region" description="Helical" evidence="7">
    <location>
        <begin position="199"/>
        <end position="218"/>
    </location>
</feature>
<evidence type="ECO:0000256" key="6">
    <source>
        <dbReference type="ARBA" id="ARBA00023136"/>
    </source>
</evidence>
<keyword evidence="6 7" id="KW-0472">Membrane</keyword>
<evidence type="ECO:0000256" key="4">
    <source>
        <dbReference type="ARBA" id="ARBA00022692"/>
    </source>
</evidence>
<evidence type="ECO:0000256" key="1">
    <source>
        <dbReference type="ARBA" id="ARBA00004141"/>
    </source>
</evidence>
<comment type="subcellular location">
    <subcellularLocation>
        <location evidence="1">Membrane</location>
        <topology evidence="1">Multi-pass membrane protein</topology>
    </subcellularLocation>
</comment>
<evidence type="ECO:0000313" key="9">
    <source>
        <dbReference type="EMBL" id="ROR34573.1"/>
    </source>
</evidence>
<sequence length="232" mass="24764">MIPLHDDNPTEIRPLVTVGLIVACVLVFLWQVAQGPQGQVAVAYGYGLVPAVLFDLRELPPGIGGVPPELTLLTSMFLHGGWAHLIGNMLYLWIFGNNVEDAMGHGRFILFYLACGVVAAMAQALAAPASTVPMVGASGAISGVLGAYLLLYPWARVMVLIPLGLFSQVVYVPAMMVLGLWFVFQLASAALSAPGQGGVAFLAHVGGFVAGMVLLPFFRRRGVRLFHPARRR</sequence>
<dbReference type="Gene3D" id="1.20.1540.10">
    <property type="entry name" value="Rhomboid-like"/>
    <property type="match status" value="1"/>
</dbReference>
<keyword evidence="10" id="KW-1185">Reference proteome</keyword>
<feature type="transmembrane region" description="Helical" evidence="7">
    <location>
        <begin position="12"/>
        <end position="33"/>
    </location>
</feature>
<keyword evidence="9" id="KW-0645">Protease</keyword>
<accession>A0A3N1Y6Y7</accession>
<keyword evidence="3" id="KW-0997">Cell inner membrane</keyword>
<proteinExistence type="predicted"/>
<dbReference type="FunFam" id="1.20.1540.10:FF:000027">
    <property type="entry name" value="Rhomboid family intramembrane serine protease"/>
    <property type="match status" value="1"/>
</dbReference>
<feature type="transmembrane region" description="Helical" evidence="7">
    <location>
        <begin position="108"/>
        <end position="126"/>
    </location>
</feature>
<evidence type="ECO:0000256" key="3">
    <source>
        <dbReference type="ARBA" id="ARBA00022519"/>
    </source>
</evidence>
<dbReference type="PANTHER" id="PTHR43066:SF26">
    <property type="entry name" value="RHOMBOID PROTEASE GLPG"/>
    <property type="match status" value="1"/>
</dbReference>
<protein>
    <submittedName>
        <fullName evidence="9">Membrane associated rhomboid family serine protease</fullName>
    </submittedName>
</protein>
<dbReference type="InterPro" id="IPR022764">
    <property type="entry name" value="Peptidase_S54_rhomboid_dom"/>
</dbReference>
<dbReference type="GO" id="GO:0016020">
    <property type="term" value="C:membrane"/>
    <property type="evidence" value="ECO:0007669"/>
    <property type="project" value="UniProtKB-SubCell"/>
</dbReference>
<dbReference type="GO" id="GO:0006508">
    <property type="term" value="P:proteolysis"/>
    <property type="evidence" value="ECO:0007669"/>
    <property type="project" value="UniProtKB-KW"/>
</dbReference>
<evidence type="ECO:0000259" key="8">
    <source>
        <dbReference type="Pfam" id="PF01694"/>
    </source>
</evidence>
<dbReference type="Proteomes" id="UP000276634">
    <property type="component" value="Unassembled WGS sequence"/>
</dbReference>
<dbReference type="OrthoDB" id="9814037at2"/>
<dbReference type="PANTHER" id="PTHR43066">
    <property type="entry name" value="RHOMBOID-RELATED PROTEIN"/>
    <property type="match status" value="1"/>
</dbReference>
<gene>
    <name evidence="9" type="ORF">EDC57_0471</name>
</gene>
<evidence type="ECO:0000256" key="7">
    <source>
        <dbReference type="SAM" id="Phobius"/>
    </source>
</evidence>
<dbReference type="InterPro" id="IPR035952">
    <property type="entry name" value="Rhomboid-like_sf"/>
</dbReference>
<organism evidence="9 10">
    <name type="scientific">Inmirania thermothiophila</name>
    <dbReference type="NCBI Taxonomy" id="1750597"/>
    <lineage>
        <taxon>Bacteria</taxon>
        <taxon>Pseudomonadati</taxon>
        <taxon>Pseudomonadota</taxon>
        <taxon>Gammaproteobacteria</taxon>
        <taxon>Chromatiales</taxon>
        <taxon>Ectothiorhodospiraceae</taxon>
        <taxon>Inmirania</taxon>
    </lineage>
</organism>
<dbReference type="GO" id="GO:0004252">
    <property type="term" value="F:serine-type endopeptidase activity"/>
    <property type="evidence" value="ECO:0007669"/>
    <property type="project" value="InterPro"/>
</dbReference>
<keyword evidence="5 7" id="KW-1133">Transmembrane helix</keyword>
<feature type="transmembrane region" description="Helical" evidence="7">
    <location>
        <begin position="163"/>
        <end position="187"/>
    </location>
</feature>
<feature type="transmembrane region" description="Helical" evidence="7">
    <location>
        <begin position="76"/>
        <end position="96"/>
    </location>
</feature>
<dbReference type="EMBL" id="RJVI01000001">
    <property type="protein sequence ID" value="ROR34573.1"/>
    <property type="molecule type" value="Genomic_DNA"/>
</dbReference>
<feature type="transmembrane region" description="Helical" evidence="7">
    <location>
        <begin position="132"/>
        <end position="151"/>
    </location>
</feature>
<dbReference type="RefSeq" id="WP_123399871.1">
    <property type="nucleotide sequence ID" value="NZ_RJVI01000001.1"/>
</dbReference>
<reference evidence="9 10" key="1">
    <citation type="submission" date="2018-11" db="EMBL/GenBank/DDBJ databases">
        <title>Genomic Encyclopedia of Type Strains, Phase IV (KMG-IV): sequencing the most valuable type-strain genomes for metagenomic binning, comparative biology and taxonomic classification.</title>
        <authorList>
            <person name="Goeker M."/>
        </authorList>
    </citation>
    <scope>NUCLEOTIDE SEQUENCE [LARGE SCALE GENOMIC DNA]</scope>
    <source>
        <strain evidence="9 10">DSM 100275</strain>
    </source>
</reference>
<name>A0A3N1Y6Y7_9GAMM</name>
<comment type="caution">
    <text evidence="9">The sequence shown here is derived from an EMBL/GenBank/DDBJ whole genome shotgun (WGS) entry which is preliminary data.</text>
</comment>
<feature type="domain" description="Peptidase S54 rhomboid" evidence="8">
    <location>
        <begin position="71"/>
        <end position="219"/>
    </location>
</feature>
<keyword evidence="2" id="KW-1003">Cell membrane</keyword>